<dbReference type="Proteomes" id="UP000001929">
    <property type="component" value="Chromosome"/>
</dbReference>
<dbReference type="PROSITE" id="PS50110">
    <property type="entry name" value="RESPONSE_REGULATORY"/>
    <property type="match status" value="1"/>
</dbReference>
<dbReference type="STRING" id="269796.Rru_A2726"/>
<dbReference type="EMBL" id="CP000230">
    <property type="protein sequence ID" value="ABC23523.1"/>
    <property type="molecule type" value="Genomic_DNA"/>
</dbReference>
<sequence>MTPPLSASTDGDPATPPTGAEDGPGGALCVDLRDIVRPQSRRMIAHHAREFLDARGLLPCEVIFSPLLLGEVRLSPLFEPAMAAAARAQAAVGGPTAEERRRDLGTLVDFLGDQLDAAASHLPALPLDAGGFAILTDNFGPTPDDREWVLLGLMVSRILALHADRPAKVKALLDLTVGQNTDHGVGFLDPFLADGLADRAILEEMLGLPPTPMDLLADLALLYRGSQSQPSGRSEAALRLFLLFSQHALPACRDSLTEHLHGVLASSQPLSEEESAGEDITEADLLVALQTIADLTNQLTIDGAVMGGRRTAQLLDARILELIGGAVLPRVLDSKPLIDRLRTLFKVQRLSVGRTSRKILGQQIVDVIGDRDFPGRLRDEVEGEDLQLRVLGEIAALVDEAALGEATRRRLIETLDEVQYGLIRSSGLLGDLRRERLRGMATFMRVLDLAADGGFVPGRCLDEARDLLIRHARQPEFLRSCLAHLQGVGGTAGMIGELARRLRDAGIPFRDVTRAKVLVVEDEESAAAYVRMVLGDMGIEDVTLAANGRDALQRIVGWEHEIDLIICDWMMPVMSGLDFLKQIRAVAPTVPFLMVTALATVETVRTAMAHDVTAYIAKPFPPEQLEEKVLVLFNRGGESDLPAPPPL</sequence>
<dbReference type="RefSeq" id="WP_011390536.1">
    <property type="nucleotide sequence ID" value="NC_007643.1"/>
</dbReference>
<dbReference type="KEGG" id="rru:Rru_A2726"/>
<keyword evidence="1" id="KW-0597">Phosphoprotein</keyword>
<protein>
    <submittedName>
        <fullName evidence="4">Response regulator receiver domain protein (CheY)</fullName>
    </submittedName>
</protein>
<gene>
    <name evidence="4" type="ordered locus">Rru_A2726</name>
</gene>
<organism evidence="4 5">
    <name type="scientific">Rhodospirillum rubrum (strain ATCC 11170 / ATH 1.1.1 / DSM 467 / LMG 4362 / NCIMB 8255 / S1)</name>
    <dbReference type="NCBI Taxonomy" id="269796"/>
    <lineage>
        <taxon>Bacteria</taxon>
        <taxon>Pseudomonadati</taxon>
        <taxon>Pseudomonadota</taxon>
        <taxon>Alphaproteobacteria</taxon>
        <taxon>Rhodospirillales</taxon>
        <taxon>Rhodospirillaceae</taxon>
        <taxon>Rhodospirillum</taxon>
    </lineage>
</organism>
<dbReference type="PANTHER" id="PTHR43228:SF1">
    <property type="entry name" value="TWO-COMPONENT RESPONSE REGULATOR ARR22"/>
    <property type="match status" value="1"/>
</dbReference>
<dbReference type="AlphaFoldDB" id="Q2RQS2"/>
<dbReference type="HOGENOM" id="CLU_429412_0_0_5"/>
<dbReference type="Pfam" id="PF00072">
    <property type="entry name" value="Response_reg"/>
    <property type="match status" value="1"/>
</dbReference>
<dbReference type="InterPro" id="IPR011006">
    <property type="entry name" value="CheY-like_superfamily"/>
</dbReference>
<reference evidence="4 5" key="1">
    <citation type="journal article" date="2011" name="Stand. Genomic Sci.">
        <title>Complete genome sequence of Rhodospirillum rubrum type strain (S1).</title>
        <authorList>
            <person name="Munk A.C."/>
            <person name="Copeland A."/>
            <person name="Lucas S."/>
            <person name="Lapidus A."/>
            <person name="Del Rio T.G."/>
            <person name="Barry K."/>
            <person name="Detter J.C."/>
            <person name="Hammon N."/>
            <person name="Israni S."/>
            <person name="Pitluck S."/>
            <person name="Brettin T."/>
            <person name="Bruce D."/>
            <person name="Han C."/>
            <person name="Tapia R."/>
            <person name="Gilna P."/>
            <person name="Schmutz J."/>
            <person name="Larimer F."/>
            <person name="Land M."/>
            <person name="Kyrpides N.C."/>
            <person name="Mavromatis K."/>
            <person name="Richardson P."/>
            <person name="Rohde M."/>
            <person name="Goker M."/>
            <person name="Klenk H.P."/>
            <person name="Zhang Y."/>
            <person name="Roberts G.P."/>
            <person name="Reslewic S."/>
            <person name="Schwartz D.C."/>
        </authorList>
    </citation>
    <scope>NUCLEOTIDE SEQUENCE [LARGE SCALE GENOMIC DNA]</scope>
    <source>
        <strain evidence="5">ATCC 11170 / ATH 1.1.1 / DSM 467 / LMG 4362 / NCIMB 8255 / S1</strain>
    </source>
</reference>
<dbReference type="SMART" id="SM00448">
    <property type="entry name" value="REC"/>
    <property type="match status" value="1"/>
</dbReference>
<dbReference type="PATRIC" id="fig|269796.9.peg.2834"/>
<evidence type="ECO:0000313" key="4">
    <source>
        <dbReference type="EMBL" id="ABC23523.1"/>
    </source>
</evidence>
<evidence type="ECO:0000256" key="2">
    <source>
        <dbReference type="SAM" id="MobiDB-lite"/>
    </source>
</evidence>
<keyword evidence="5" id="KW-1185">Reference proteome</keyword>
<feature type="region of interest" description="Disordered" evidence="2">
    <location>
        <begin position="1"/>
        <end position="26"/>
    </location>
</feature>
<dbReference type="GO" id="GO:0000160">
    <property type="term" value="P:phosphorelay signal transduction system"/>
    <property type="evidence" value="ECO:0007669"/>
    <property type="project" value="InterPro"/>
</dbReference>
<dbReference type="SUPFAM" id="SSF52172">
    <property type="entry name" value="CheY-like"/>
    <property type="match status" value="1"/>
</dbReference>
<feature type="domain" description="Response regulatory" evidence="3">
    <location>
        <begin position="516"/>
        <end position="633"/>
    </location>
</feature>
<feature type="modified residue" description="4-aspartylphosphate" evidence="1">
    <location>
        <position position="568"/>
    </location>
</feature>
<evidence type="ECO:0000259" key="3">
    <source>
        <dbReference type="PROSITE" id="PS50110"/>
    </source>
</evidence>
<accession>Q2RQS2</accession>
<dbReference type="PANTHER" id="PTHR43228">
    <property type="entry name" value="TWO-COMPONENT RESPONSE REGULATOR"/>
    <property type="match status" value="1"/>
</dbReference>
<dbReference type="InterPro" id="IPR052048">
    <property type="entry name" value="ST_Response_Regulator"/>
</dbReference>
<evidence type="ECO:0000256" key="1">
    <source>
        <dbReference type="PROSITE-ProRule" id="PRU00169"/>
    </source>
</evidence>
<proteinExistence type="predicted"/>
<dbReference type="eggNOG" id="COG0745">
    <property type="taxonomic scope" value="Bacteria"/>
</dbReference>
<dbReference type="Gene3D" id="3.40.50.2300">
    <property type="match status" value="1"/>
</dbReference>
<name>Q2RQS2_RHORT</name>
<dbReference type="InterPro" id="IPR001789">
    <property type="entry name" value="Sig_transdc_resp-reg_receiver"/>
</dbReference>
<evidence type="ECO:0000313" key="5">
    <source>
        <dbReference type="Proteomes" id="UP000001929"/>
    </source>
</evidence>
<dbReference type="EnsemblBacteria" id="ABC23523">
    <property type="protein sequence ID" value="ABC23523"/>
    <property type="gene ID" value="Rru_A2726"/>
</dbReference>